<feature type="signal peptide" evidence="3">
    <location>
        <begin position="1"/>
        <end position="26"/>
    </location>
</feature>
<dbReference type="CDD" id="cd19994">
    <property type="entry name" value="PBP1_ChvE"/>
    <property type="match status" value="1"/>
</dbReference>
<evidence type="ECO:0000259" key="4">
    <source>
        <dbReference type="Pfam" id="PF13407"/>
    </source>
</evidence>
<dbReference type="AlphaFoldDB" id="A0A078KRU9"/>
<dbReference type="InterPro" id="IPR049784">
    <property type="entry name" value="ChvE-like"/>
</dbReference>
<dbReference type="STRING" id="29343.CCDG5_2036"/>
<dbReference type="SUPFAM" id="SSF53822">
    <property type="entry name" value="Periplasmic binding protein-like I"/>
    <property type="match status" value="1"/>
</dbReference>
<dbReference type="InterPro" id="IPR025997">
    <property type="entry name" value="SBP_2_dom"/>
</dbReference>
<evidence type="ECO:0000313" key="6">
    <source>
        <dbReference type="Proteomes" id="UP000032431"/>
    </source>
</evidence>
<evidence type="ECO:0000256" key="1">
    <source>
        <dbReference type="ARBA" id="ARBA00004196"/>
    </source>
</evidence>
<dbReference type="PROSITE" id="PS51257">
    <property type="entry name" value="PROKAR_LIPOPROTEIN"/>
    <property type="match status" value="1"/>
</dbReference>
<reference evidence="6" key="1">
    <citation type="submission" date="2014-07" db="EMBL/GenBank/DDBJ databases">
        <authorList>
            <person name="Wibberg D."/>
        </authorList>
    </citation>
    <scope>NUCLEOTIDE SEQUENCE [LARGE SCALE GENOMIC DNA]</scope>
    <source>
        <strain evidence="6">DG5</strain>
    </source>
</reference>
<feature type="chain" id="PRO_5038638971" evidence="3">
    <location>
        <begin position="27"/>
        <end position="373"/>
    </location>
</feature>
<dbReference type="GO" id="GO:0030246">
    <property type="term" value="F:carbohydrate binding"/>
    <property type="evidence" value="ECO:0007669"/>
    <property type="project" value="TreeGrafter"/>
</dbReference>
<dbReference type="InterPro" id="IPR028082">
    <property type="entry name" value="Peripla_BP_I"/>
</dbReference>
<keyword evidence="2 3" id="KW-0732">Signal</keyword>
<evidence type="ECO:0000256" key="2">
    <source>
        <dbReference type="ARBA" id="ARBA00022729"/>
    </source>
</evidence>
<organism evidence="5 6">
    <name type="scientific">[Clostridium] cellulosi</name>
    <dbReference type="NCBI Taxonomy" id="29343"/>
    <lineage>
        <taxon>Bacteria</taxon>
        <taxon>Bacillati</taxon>
        <taxon>Bacillota</taxon>
        <taxon>Clostridia</taxon>
        <taxon>Eubacteriales</taxon>
        <taxon>Oscillospiraceae</taxon>
        <taxon>Oscillospiraceae incertae sedis</taxon>
    </lineage>
</organism>
<dbReference type="Gene3D" id="3.40.50.2300">
    <property type="match status" value="2"/>
</dbReference>
<dbReference type="InterPro" id="IPR050555">
    <property type="entry name" value="Bact_Solute-Bind_Prot2"/>
</dbReference>
<dbReference type="PATRIC" id="fig|29343.3.peg.2161"/>
<name>A0A078KRU9_9FIRM</name>
<proteinExistence type="predicted"/>
<protein>
    <submittedName>
        <fullName evidence="5">Multiple sugar-binding periplasmic receptor ChvE</fullName>
    </submittedName>
</protein>
<sequence length="373" mass="40443">MKSGLMKKVFAALLAGAMVFSLTACSSNTSSNGSSTGASGSSAKHEKIGVSMPTQSLQRWNQDGANIVKQLKDKGYPVEIQYANNDVNTQIQQIENMITKGCKILIIAAIDGSSLTDVLNTAKQNNCKVIAYDRLIMQTPNVDYYATFDNYKVGVIQGQYIESKLNLKEGKGPFNIEIFAGDPGDNNAQFFYNGAMSVLKPYIDKGKLIVKSGQIDFAKCAISNWTSALAQSRMDNLITSNYTKGEKLDAVLSANDSLAIGIVASLKSNGYGTSAKPYPILTGQDCDIANVKAIIEGQQSMSIYKDTRLLAAKTVSMVEAMEQGNAPEINDTKSYNNGVKVVPTELLTPVYVDKNNYKDILIKGGYYTEDQLK</sequence>
<dbReference type="PANTHER" id="PTHR30036">
    <property type="entry name" value="D-XYLOSE-BINDING PERIPLASMIC PROTEIN"/>
    <property type="match status" value="1"/>
</dbReference>
<feature type="domain" description="Periplasmic binding protein" evidence="4">
    <location>
        <begin position="48"/>
        <end position="325"/>
    </location>
</feature>
<evidence type="ECO:0000313" key="5">
    <source>
        <dbReference type="EMBL" id="CDZ25128.1"/>
    </source>
</evidence>
<dbReference type="EMBL" id="LM995447">
    <property type="protein sequence ID" value="CDZ25128.1"/>
    <property type="molecule type" value="Genomic_DNA"/>
</dbReference>
<gene>
    <name evidence="5" type="primary">chvE</name>
    <name evidence="5" type="ORF">CCDG5_2036</name>
</gene>
<comment type="subcellular location">
    <subcellularLocation>
        <location evidence="1">Cell envelope</location>
    </subcellularLocation>
</comment>
<dbReference type="Proteomes" id="UP000032431">
    <property type="component" value="Chromosome I"/>
</dbReference>
<dbReference type="PANTHER" id="PTHR30036:SF1">
    <property type="entry name" value="D-XYLOSE-BINDING PERIPLASMIC PROTEIN"/>
    <property type="match status" value="1"/>
</dbReference>
<accession>A0A078KRU9</accession>
<dbReference type="GO" id="GO:0030288">
    <property type="term" value="C:outer membrane-bounded periplasmic space"/>
    <property type="evidence" value="ECO:0007669"/>
    <property type="project" value="TreeGrafter"/>
</dbReference>
<dbReference type="NCBIfam" id="NF040907">
    <property type="entry name" value="ChvE"/>
    <property type="match status" value="1"/>
</dbReference>
<dbReference type="KEGG" id="ccel:CCDG5_2036"/>
<dbReference type="Pfam" id="PF13407">
    <property type="entry name" value="Peripla_BP_4"/>
    <property type="match status" value="1"/>
</dbReference>
<keyword evidence="6" id="KW-1185">Reference proteome</keyword>
<keyword evidence="5" id="KW-0675">Receptor</keyword>
<dbReference type="HOGENOM" id="CLU_037628_13_1_9"/>
<evidence type="ECO:0000256" key="3">
    <source>
        <dbReference type="SAM" id="SignalP"/>
    </source>
</evidence>